<dbReference type="AlphaFoldDB" id="A0AA51UG63"/>
<evidence type="ECO:0008006" key="3">
    <source>
        <dbReference type="Google" id="ProtNLM"/>
    </source>
</evidence>
<dbReference type="GeneID" id="84228838"/>
<dbReference type="EMBL" id="CP133594">
    <property type="protein sequence ID" value="WMW22581.1"/>
    <property type="molecule type" value="Genomic_DNA"/>
</dbReference>
<dbReference type="InterPro" id="IPR036388">
    <property type="entry name" value="WH-like_DNA-bd_sf"/>
</dbReference>
<dbReference type="Proteomes" id="UP001183006">
    <property type="component" value="Chromosome"/>
</dbReference>
<evidence type="ECO:0000313" key="2">
    <source>
        <dbReference type="Proteomes" id="UP001183006"/>
    </source>
</evidence>
<keyword evidence="2" id="KW-1185">Reference proteome</keyword>
<organism evidence="1 2">
    <name type="scientific">Methanolobus mangrovi</name>
    <dbReference type="NCBI Taxonomy" id="3072977"/>
    <lineage>
        <taxon>Archaea</taxon>
        <taxon>Methanobacteriati</taxon>
        <taxon>Methanobacteriota</taxon>
        <taxon>Stenosarchaea group</taxon>
        <taxon>Methanomicrobia</taxon>
        <taxon>Methanosarcinales</taxon>
        <taxon>Methanosarcinaceae</taxon>
        <taxon>Methanolobus</taxon>
    </lineage>
</organism>
<dbReference type="InterPro" id="IPR036390">
    <property type="entry name" value="WH_DNA-bd_sf"/>
</dbReference>
<name>A0AA51UG63_9EURY</name>
<dbReference type="SUPFAM" id="SSF46785">
    <property type="entry name" value="Winged helix' DNA-binding domain"/>
    <property type="match status" value="1"/>
</dbReference>
<protein>
    <recommendedName>
        <fullName evidence="3">ArnR1-like winged helix-turn-helix domain-containing protein</fullName>
    </recommendedName>
</protein>
<evidence type="ECO:0000313" key="1">
    <source>
        <dbReference type="EMBL" id="WMW22581.1"/>
    </source>
</evidence>
<reference evidence="1" key="1">
    <citation type="submission" date="2023-08" db="EMBL/GenBank/DDBJ databases">
        <title>Methanolobus mangrovi sp. nov. and Methanolobus sediminis sp. nov, two novel methylotrophic methanogens isolated from mangrove sediments in China.</title>
        <authorList>
            <person name="Zhou J."/>
        </authorList>
    </citation>
    <scope>NUCLEOTIDE SEQUENCE</scope>
    <source>
        <strain evidence="1">FTZ2</strain>
    </source>
</reference>
<accession>A0AA51UG63</accession>
<proteinExistence type="predicted"/>
<sequence>MLDDDELDELITARPSERERVKAEHEVIHKAASHPVRRQLIKEIGAFGATKAELLEKTELDEKVFKYHTEFLINGDFLDINEDKYYLSDKGLDLLANI</sequence>
<gene>
    <name evidence="1" type="ORF">RE476_01815</name>
</gene>
<dbReference type="Gene3D" id="1.10.10.10">
    <property type="entry name" value="Winged helix-like DNA-binding domain superfamily/Winged helix DNA-binding domain"/>
    <property type="match status" value="1"/>
</dbReference>
<dbReference type="KEGG" id="mmav:RE476_01815"/>
<dbReference type="RefSeq" id="WP_309308632.1">
    <property type="nucleotide sequence ID" value="NZ_CP133594.1"/>
</dbReference>